<dbReference type="PANTHER" id="PTHR30250:SF26">
    <property type="entry name" value="PSMA PROTEIN"/>
    <property type="match status" value="1"/>
</dbReference>
<dbReference type="EMBL" id="PJEG01000030">
    <property type="protein sequence ID" value="PKD13317.1"/>
    <property type="molecule type" value="Genomic_DNA"/>
</dbReference>
<dbReference type="Pfam" id="PF01943">
    <property type="entry name" value="Polysacc_synt"/>
    <property type="match status" value="1"/>
</dbReference>
<dbReference type="AlphaFoldDB" id="A0A2N0TF01"/>
<evidence type="ECO:0000256" key="2">
    <source>
        <dbReference type="ARBA" id="ARBA00022475"/>
    </source>
</evidence>
<keyword evidence="3 6" id="KW-0812">Transmembrane</keyword>
<name>A0A2N0TF01_BIFLN</name>
<comment type="subcellular location">
    <subcellularLocation>
        <location evidence="1">Cell membrane</location>
        <topology evidence="1">Multi-pass membrane protein</topology>
    </subcellularLocation>
</comment>
<comment type="caution">
    <text evidence="7">The sequence shown here is derived from an EMBL/GenBank/DDBJ whole genome shotgun (WGS) entry which is preliminary data.</text>
</comment>
<evidence type="ECO:0000256" key="3">
    <source>
        <dbReference type="ARBA" id="ARBA00022692"/>
    </source>
</evidence>
<feature type="transmembrane region" description="Helical" evidence="6">
    <location>
        <begin position="272"/>
        <end position="293"/>
    </location>
</feature>
<feature type="transmembrane region" description="Helical" evidence="6">
    <location>
        <begin position="438"/>
        <end position="459"/>
    </location>
</feature>
<evidence type="ECO:0000256" key="4">
    <source>
        <dbReference type="ARBA" id="ARBA00022989"/>
    </source>
</evidence>
<dbReference type="InterPro" id="IPR002797">
    <property type="entry name" value="Polysacc_synth"/>
</dbReference>
<proteinExistence type="predicted"/>
<feature type="transmembrane region" description="Helical" evidence="6">
    <location>
        <begin position="465"/>
        <end position="488"/>
    </location>
</feature>
<sequence>MGGKRLVVNMIANIVAFIVQFGINFVLTPYIVRTLGSEAYGFIQLSNNVISWITILTVALNSMSGRFICIEINRQNTEKAKEYFNSVLIANTVLALVLMIPSILLVVFANKVMNVPAHLLSDVQIMFAFALIGMEVQLLLNVFATVYYTTNRVDIQAKRNIEGNILRAVVLVSLFASLPARMWYVTGTMMLVYLYLGLADVYYTKKLTPQLTIDTHYFSSGTVKELLSSGVWNSVNQLSMVLLTSLDIYLMNVLVGAKAAGEYSMAKTLPNFIQSFVGVMVSVFIPQFTILYAQKKKRALLENINFSVKVMGYVMAFPIGFLIIFAPDFFRLWVPGQNVAVLQGMSLLTIIPMIVTGSINTIYNVYTVTNKLKIPAIVWVVFGFLQVLTVIVLAQFTPLGIWSVPLSSFVWGLFRNLTFTPVYAAHCLEVHWSTFYKAIIRGCLCTAVMVAVSVVYQYILPSNSWILLVVAGVACCVIGGTINLFVVFNTTERSKLGQLLFTKFIKSK</sequence>
<feature type="transmembrane region" description="Helical" evidence="6">
    <location>
        <begin position="125"/>
        <end position="149"/>
    </location>
</feature>
<feature type="transmembrane region" description="Helical" evidence="6">
    <location>
        <begin position="83"/>
        <end position="105"/>
    </location>
</feature>
<feature type="transmembrane region" description="Helical" evidence="6">
    <location>
        <begin position="7"/>
        <end position="27"/>
    </location>
</feature>
<keyword evidence="5 6" id="KW-0472">Membrane</keyword>
<evidence type="ECO:0000313" key="7">
    <source>
        <dbReference type="EMBL" id="PKD13317.1"/>
    </source>
</evidence>
<reference evidence="7 8" key="1">
    <citation type="submission" date="2017-12" db="EMBL/GenBank/DDBJ databases">
        <title>Bifidobacterium longum APC/DPC strains.</title>
        <authorList>
            <person name="Arboleya S."/>
        </authorList>
    </citation>
    <scope>NUCLEOTIDE SEQUENCE [LARGE SCALE GENOMIC DNA]</scope>
    <source>
        <strain evidence="7 8">APC1461</strain>
    </source>
</reference>
<feature type="transmembrane region" description="Helical" evidence="6">
    <location>
        <begin position="39"/>
        <end position="62"/>
    </location>
</feature>
<evidence type="ECO:0000313" key="8">
    <source>
        <dbReference type="Proteomes" id="UP000232928"/>
    </source>
</evidence>
<evidence type="ECO:0000256" key="1">
    <source>
        <dbReference type="ARBA" id="ARBA00004651"/>
    </source>
</evidence>
<evidence type="ECO:0008006" key="9">
    <source>
        <dbReference type="Google" id="ProtNLM"/>
    </source>
</evidence>
<dbReference type="Proteomes" id="UP000232928">
    <property type="component" value="Unassembled WGS sequence"/>
</dbReference>
<accession>A0A2N0TF01</accession>
<keyword evidence="2" id="KW-1003">Cell membrane</keyword>
<keyword evidence="4 6" id="KW-1133">Transmembrane helix</keyword>
<dbReference type="GO" id="GO:0005886">
    <property type="term" value="C:plasma membrane"/>
    <property type="evidence" value="ECO:0007669"/>
    <property type="project" value="UniProtKB-SubCell"/>
</dbReference>
<protein>
    <recommendedName>
        <fullName evidence="9">Polysaccharide biosynthesis protein</fullName>
    </recommendedName>
</protein>
<gene>
    <name evidence="7" type="ORF">APC1461_2002</name>
</gene>
<evidence type="ECO:0000256" key="6">
    <source>
        <dbReference type="SAM" id="Phobius"/>
    </source>
</evidence>
<feature type="transmembrane region" description="Helical" evidence="6">
    <location>
        <begin position="313"/>
        <end position="334"/>
    </location>
</feature>
<feature type="transmembrane region" description="Helical" evidence="6">
    <location>
        <begin position="374"/>
        <end position="396"/>
    </location>
</feature>
<feature type="transmembrane region" description="Helical" evidence="6">
    <location>
        <begin position="340"/>
        <end position="362"/>
    </location>
</feature>
<dbReference type="InterPro" id="IPR050833">
    <property type="entry name" value="Poly_Biosynth_Transport"/>
</dbReference>
<evidence type="ECO:0000256" key="5">
    <source>
        <dbReference type="ARBA" id="ARBA00023136"/>
    </source>
</evidence>
<feature type="transmembrane region" description="Helical" evidence="6">
    <location>
        <begin position="408"/>
        <end position="426"/>
    </location>
</feature>
<organism evidence="7 8">
    <name type="scientific">Bifidobacterium longum</name>
    <dbReference type="NCBI Taxonomy" id="216816"/>
    <lineage>
        <taxon>Bacteria</taxon>
        <taxon>Bacillati</taxon>
        <taxon>Actinomycetota</taxon>
        <taxon>Actinomycetes</taxon>
        <taxon>Bifidobacteriales</taxon>
        <taxon>Bifidobacteriaceae</taxon>
        <taxon>Bifidobacterium</taxon>
    </lineage>
</organism>
<dbReference type="PANTHER" id="PTHR30250">
    <property type="entry name" value="PST FAMILY PREDICTED COLANIC ACID TRANSPORTER"/>
    <property type="match status" value="1"/>
</dbReference>